<dbReference type="InterPro" id="IPR045149">
    <property type="entry name" value="OS-9-like"/>
</dbReference>
<evidence type="ECO:0000259" key="5">
    <source>
        <dbReference type="PROSITE" id="PS51914"/>
    </source>
</evidence>
<evidence type="ECO:0000256" key="1">
    <source>
        <dbReference type="ARBA" id="ARBA00004240"/>
    </source>
</evidence>
<feature type="domain" description="MRH" evidence="5">
    <location>
        <begin position="14"/>
        <end position="130"/>
    </location>
</feature>
<dbReference type="Proteomes" id="UP000028924">
    <property type="component" value="Unassembled WGS sequence"/>
</dbReference>
<dbReference type="InterPro" id="IPR044865">
    <property type="entry name" value="MRH_dom"/>
</dbReference>
<keyword evidence="7" id="KW-1185">Reference proteome</keyword>
<name>A0A087SCR1_AUXPR</name>
<evidence type="ECO:0000256" key="4">
    <source>
        <dbReference type="ARBA" id="ARBA00023157"/>
    </source>
</evidence>
<keyword evidence="4" id="KW-1015">Disulfide bond</keyword>
<evidence type="ECO:0000256" key="2">
    <source>
        <dbReference type="ARBA" id="ARBA00022729"/>
    </source>
</evidence>
<dbReference type="SUPFAM" id="SSF50911">
    <property type="entry name" value="Mannose 6-phosphate receptor domain"/>
    <property type="match status" value="1"/>
</dbReference>
<reference evidence="6 7" key="1">
    <citation type="journal article" date="2014" name="BMC Genomics">
        <title>Oil accumulation mechanisms of the oleaginous microalga Chlorella protothecoides revealed through its genome, transcriptomes, and proteomes.</title>
        <authorList>
            <person name="Gao C."/>
            <person name="Wang Y."/>
            <person name="Shen Y."/>
            <person name="Yan D."/>
            <person name="He X."/>
            <person name="Dai J."/>
            <person name="Wu Q."/>
        </authorList>
    </citation>
    <scope>NUCLEOTIDE SEQUENCE [LARGE SCALE GENOMIC DNA]</scope>
    <source>
        <strain evidence="6 7">0710</strain>
    </source>
</reference>
<protein>
    <submittedName>
        <fullName evidence="6">Protein OS-9</fullName>
    </submittedName>
</protein>
<dbReference type="PROSITE" id="PS51914">
    <property type="entry name" value="MRH"/>
    <property type="match status" value="1"/>
</dbReference>
<evidence type="ECO:0000313" key="6">
    <source>
        <dbReference type="EMBL" id="KFM23515.1"/>
    </source>
</evidence>
<evidence type="ECO:0000256" key="3">
    <source>
        <dbReference type="ARBA" id="ARBA00022824"/>
    </source>
</evidence>
<dbReference type="GO" id="GO:0005788">
    <property type="term" value="C:endoplasmic reticulum lumen"/>
    <property type="evidence" value="ECO:0007669"/>
    <property type="project" value="TreeGrafter"/>
</dbReference>
<dbReference type="GO" id="GO:0030970">
    <property type="term" value="P:retrograde protein transport, ER to cytosol"/>
    <property type="evidence" value="ECO:0007669"/>
    <property type="project" value="TreeGrafter"/>
</dbReference>
<dbReference type="GO" id="GO:0030968">
    <property type="term" value="P:endoplasmic reticulum unfolded protein response"/>
    <property type="evidence" value="ECO:0007669"/>
    <property type="project" value="InterPro"/>
</dbReference>
<dbReference type="GeneID" id="23615788"/>
<dbReference type="Pfam" id="PF07915">
    <property type="entry name" value="PRKCSH"/>
    <property type="match status" value="1"/>
</dbReference>
<evidence type="ECO:0000313" key="7">
    <source>
        <dbReference type="Proteomes" id="UP000028924"/>
    </source>
</evidence>
<accession>A0A087SCR1</accession>
<sequence>MLLPSSSASQYVVGWCTVLTEDWWTYEVCYEKEVQQYHAEDGKVLTAYHLGYYQPDDEASVETLTLHGKGTKFLAQQYVNGSDCELAPKQRSTEVRYTCGQDDKSIIQSVREVESCSYVVTILTPLLCAHDDFVSVEPPPQEIHCRQLPDSAPSPDAHVDL</sequence>
<dbReference type="KEGG" id="apro:F751_4397"/>
<dbReference type="Gene3D" id="2.70.130.10">
    <property type="entry name" value="Mannose-6-phosphate receptor binding domain"/>
    <property type="match status" value="1"/>
</dbReference>
<organism evidence="6 7">
    <name type="scientific">Auxenochlorella protothecoides</name>
    <name type="common">Green microalga</name>
    <name type="synonym">Chlorella protothecoides</name>
    <dbReference type="NCBI Taxonomy" id="3075"/>
    <lineage>
        <taxon>Eukaryota</taxon>
        <taxon>Viridiplantae</taxon>
        <taxon>Chlorophyta</taxon>
        <taxon>core chlorophytes</taxon>
        <taxon>Trebouxiophyceae</taxon>
        <taxon>Chlorellales</taxon>
        <taxon>Chlorellaceae</taxon>
        <taxon>Auxenochlorella</taxon>
    </lineage>
</organism>
<dbReference type="InterPro" id="IPR012913">
    <property type="entry name" value="OS9-like_dom"/>
</dbReference>
<proteinExistence type="predicted"/>
<keyword evidence="2" id="KW-0732">Signal</keyword>
<dbReference type="AlphaFoldDB" id="A0A087SCR1"/>
<dbReference type="PANTHER" id="PTHR15414">
    <property type="entry name" value="OS-9-RELATED"/>
    <property type="match status" value="1"/>
</dbReference>
<dbReference type="EMBL" id="KL662094">
    <property type="protein sequence ID" value="KFM23515.1"/>
    <property type="molecule type" value="Genomic_DNA"/>
</dbReference>
<comment type="subcellular location">
    <subcellularLocation>
        <location evidence="1">Endoplasmic reticulum</location>
    </subcellularLocation>
</comment>
<dbReference type="RefSeq" id="XP_011396388.1">
    <property type="nucleotide sequence ID" value="XM_011398086.1"/>
</dbReference>
<dbReference type="OrthoDB" id="513904at2759"/>
<dbReference type="InterPro" id="IPR009011">
    <property type="entry name" value="Man6P_isomerase_rcpt-bd_dom_sf"/>
</dbReference>
<keyword evidence="3" id="KW-0256">Endoplasmic reticulum</keyword>
<dbReference type="PANTHER" id="PTHR15414:SF0">
    <property type="entry name" value="ENDOPLASMIC RETICULUM LECTIN 1"/>
    <property type="match status" value="1"/>
</dbReference>
<gene>
    <name evidence="6" type="ORF">F751_4397</name>
</gene>
<dbReference type="STRING" id="3075.A0A087SCR1"/>
<dbReference type="eggNOG" id="KOG3394">
    <property type="taxonomic scope" value="Eukaryota"/>
</dbReference>